<keyword evidence="5" id="KW-1185">Reference proteome</keyword>
<dbReference type="RefSeq" id="WP_341468794.1">
    <property type="nucleotide sequence ID" value="NZ_CP128399.1"/>
</dbReference>
<dbReference type="AlphaFoldDB" id="A0A8T7LZY6"/>
<sequence length="165" mass="17948">MAESEKKSFRLTCPICQTRLKVAEGINLFACLNCGNELEVVMVDGEARLEPSAATQAELSPAELELVEVNRKLKEKDDIYGSGCAIATLGITLIACISILVANLVSSSLLFWVALIIPLLLLLLVMAVFINSSNRTTAPLIRQRDKLQDEIEQVKDAADGDVEES</sequence>
<organism evidence="2 4">
    <name type="scientific">Candidatus Chlorohelix allophototropha</name>
    <dbReference type="NCBI Taxonomy" id="3003348"/>
    <lineage>
        <taxon>Bacteria</taxon>
        <taxon>Bacillati</taxon>
        <taxon>Chloroflexota</taxon>
        <taxon>Chloroflexia</taxon>
        <taxon>Candidatus Chloroheliales</taxon>
        <taxon>Candidatus Chloroheliaceae</taxon>
        <taxon>Candidatus Chlorohelix</taxon>
    </lineage>
</organism>
<keyword evidence="1" id="KW-1133">Transmembrane helix</keyword>
<keyword evidence="1" id="KW-0812">Transmembrane</keyword>
<dbReference type="Proteomes" id="UP001431572">
    <property type="component" value="Chromosome 1"/>
</dbReference>
<reference evidence="2 4" key="1">
    <citation type="submission" date="2020-06" db="EMBL/GenBank/DDBJ databases">
        <title>Anoxygenic phototrophic Chloroflexota member uses a Type I reaction center.</title>
        <authorList>
            <person name="Tsuji J.M."/>
            <person name="Shaw N.A."/>
            <person name="Nagashima S."/>
            <person name="Venkiteswaran J."/>
            <person name="Schiff S.L."/>
            <person name="Hanada S."/>
            <person name="Tank M."/>
            <person name="Neufeld J.D."/>
        </authorList>
    </citation>
    <scope>NUCLEOTIDE SEQUENCE [LARGE SCALE GENOMIC DNA]</scope>
    <source>
        <strain evidence="2">L227-S17</strain>
    </source>
</reference>
<proteinExistence type="predicted"/>
<evidence type="ECO:0000313" key="4">
    <source>
        <dbReference type="Proteomes" id="UP000521676"/>
    </source>
</evidence>
<feature type="transmembrane region" description="Helical" evidence="1">
    <location>
        <begin position="109"/>
        <end position="130"/>
    </location>
</feature>
<evidence type="ECO:0000256" key="1">
    <source>
        <dbReference type="SAM" id="Phobius"/>
    </source>
</evidence>
<gene>
    <name evidence="2" type="ORF">HXX08_03990</name>
    <name evidence="3" type="ORF">OZ401_000146</name>
</gene>
<dbReference type="Proteomes" id="UP000521676">
    <property type="component" value="Unassembled WGS sequence"/>
</dbReference>
<evidence type="ECO:0000313" key="5">
    <source>
        <dbReference type="Proteomes" id="UP001431572"/>
    </source>
</evidence>
<protein>
    <submittedName>
        <fullName evidence="2">Uncharacterized protein</fullName>
    </submittedName>
</protein>
<evidence type="ECO:0000313" key="2">
    <source>
        <dbReference type="EMBL" id="NWJ45020.1"/>
    </source>
</evidence>
<keyword evidence="1" id="KW-0472">Membrane</keyword>
<evidence type="ECO:0000313" key="3">
    <source>
        <dbReference type="EMBL" id="WJW66901.1"/>
    </source>
</evidence>
<dbReference type="EMBL" id="JACATZ010000001">
    <property type="protein sequence ID" value="NWJ45020.1"/>
    <property type="molecule type" value="Genomic_DNA"/>
</dbReference>
<reference evidence="3" key="2">
    <citation type="journal article" date="2024" name="Nature">
        <title>Anoxygenic phototroph of the Chloroflexota uses a type I reaction centre.</title>
        <authorList>
            <person name="Tsuji J.M."/>
            <person name="Shaw N.A."/>
            <person name="Nagashima S."/>
            <person name="Venkiteswaran J.J."/>
            <person name="Schiff S.L."/>
            <person name="Watanabe T."/>
            <person name="Fukui M."/>
            <person name="Hanada S."/>
            <person name="Tank M."/>
            <person name="Neufeld J.D."/>
        </authorList>
    </citation>
    <scope>NUCLEOTIDE SEQUENCE</scope>
    <source>
        <strain evidence="3">L227-S17</strain>
    </source>
</reference>
<name>A0A8T7LZY6_9CHLR</name>
<accession>A0A8T7LZY6</accession>
<feature type="transmembrane region" description="Helical" evidence="1">
    <location>
        <begin position="79"/>
        <end position="103"/>
    </location>
</feature>
<dbReference type="EMBL" id="CP128399">
    <property type="protein sequence ID" value="WJW66901.1"/>
    <property type="molecule type" value="Genomic_DNA"/>
</dbReference>